<dbReference type="Gene3D" id="3.40.50.1240">
    <property type="entry name" value="Phosphoglycerate mutase-like"/>
    <property type="match status" value="1"/>
</dbReference>
<dbReference type="OrthoDB" id="8448116at2"/>
<comment type="caution">
    <text evidence="1">The sequence shown here is derived from an EMBL/GenBank/DDBJ whole genome shotgun (WGS) entry which is preliminary data.</text>
</comment>
<keyword evidence="1" id="KW-0969">Cilium</keyword>
<name>A0A2P7S2G2_9HYPH</name>
<dbReference type="Proteomes" id="UP000240653">
    <property type="component" value="Unassembled WGS sequence"/>
</dbReference>
<gene>
    <name evidence="1" type="ORF">C7I85_24200</name>
</gene>
<dbReference type="InterPro" id="IPR029033">
    <property type="entry name" value="His_PPase_superfam"/>
</dbReference>
<keyword evidence="1" id="KW-0282">Flagellum</keyword>
<organism evidence="1 2">
    <name type="scientific">Pseudaminobacter soli</name>
    <name type="common">ex Li et al. 2025</name>
    <dbReference type="NCBI Taxonomy" id="1295366"/>
    <lineage>
        <taxon>Bacteria</taxon>
        <taxon>Pseudomonadati</taxon>
        <taxon>Pseudomonadota</taxon>
        <taxon>Alphaproteobacteria</taxon>
        <taxon>Hyphomicrobiales</taxon>
        <taxon>Phyllobacteriaceae</taxon>
        <taxon>Pseudaminobacter</taxon>
    </lineage>
</organism>
<dbReference type="EMBL" id="PXYL01000017">
    <property type="protein sequence ID" value="PSJ56660.1"/>
    <property type="molecule type" value="Genomic_DNA"/>
</dbReference>
<dbReference type="AlphaFoldDB" id="A0A2P7S2G2"/>
<sequence>MVLPVAARQPAGNLANATVLILRHADKPDHGSGLSAAGDARAIAYARYFHPFRANGSSIEPNALFATKDSQESHRPRLTLEPLSKSTGLPINTHFANGEEIALVAALRAQPQGQHILIAWHQGHIPNLLKALGADPAALLPQGKWPGDVYDWVIELSFDADGKLAASRRIVENLSASP</sequence>
<reference evidence="1 2" key="1">
    <citation type="submission" date="2018-03" db="EMBL/GenBank/DDBJ databases">
        <title>The draft genome of Mesorhizobium soli JCM 19897.</title>
        <authorList>
            <person name="Li L."/>
            <person name="Liu L."/>
            <person name="Liang L."/>
            <person name="Wang T."/>
            <person name="Zhang X."/>
        </authorList>
    </citation>
    <scope>NUCLEOTIDE SEQUENCE [LARGE SCALE GENOMIC DNA]</scope>
    <source>
        <strain evidence="1 2">JCM 19897</strain>
    </source>
</reference>
<evidence type="ECO:0000313" key="2">
    <source>
        <dbReference type="Proteomes" id="UP000240653"/>
    </source>
</evidence>
<protein>
    <submittedName>
        <fullName evidence="1">Flagellar basal body-associated protein FliL</fullName>
    </submittedName>
</protein>
<accession>A0A2P7S2G2</accession>
<keyword evidence="1" id="KW-0966">Cell projection</keyword>
<proteinExistence type="predicted"/>
<keyword evidence="2" id="KW-1185">Reference proteome</keyword>
<evidence type="ECO:0000313" key="1">
    <source>
        <dbReference type="EMBL" id="PSJ56660.1"/>
    </source>
</evidence>